<proteinExistence type="predicted"/>
<dbReference type="STRING" id="83449.BON30_45915"/>
<dbReference type="AlphaFoldDB" id="A0A1L9AVF3"/>
<evidence type="ECO:0000259" key="2">
    <source>
        <dbReference type="Pfam" id="PF13240"/>
    </source>
</evidence>
<dbReference type="Pfam" id="PF13240">
    <property type="entry name" value="Zn_Ribbon_1"/>
    <property type="match status" value="1"/>
</dbReference>
<dbReference type="Proteomes" id="UP000182229">
    <property type="component" value="Unassembled WGS sequence"/>
</dbReference>
<comment type="caution">
    <text evidence="3">The sequence shown here is derived from an EMBL/GenBank/DDBJ whole genome shotgun (WGS) entry which is preliminary data.</text>
</comment>
<dbReference type="InterPro" id="IPR024422">
    <property type="entry name" value="Protein_unknown_function_OB"/>
</dbReference>
<feature type="transmembrane region" description="Helical" evidence="1">
    <location>
        <begin position="36"/>
        <end position="61"/>
    </location>
</feature>
<keyword evidence="4" id="KW-1185">Reference proteome</keyword>
<gene>
    <name evidence="3" type="ORF">BON30_45915</name>
</gene>
<sequence>MALVKCKQCGTEVATDAVACPKCGTPRPRGMSTGKVLALIFGGLGLLCFGTCLLGGLVSALKGGGATATSSASSGPARTVEIRTLLGEYRDNELRADGTFKGHVIQTTGTVTDIRKDMLNDAYLVLSDGAMFEAVRVQCALGKAQAAKAASLSKGARVTIRGRVAGLMMDVLVRDCELVGP</sequence>
<dbReference type="EMBL" id="MPIN01000024">
    <property type="protein sequence ID" value="OJH33991.1"/>
    <property type="molecule type" value="Genomic_DNA"/>
</dbReference>
<dbReference type="Pfam" id="PF12869">
    <property type="entry name" value="tRNA_anti-like"/>
    <property type="match status" value="1"/>
</dbReference>
<protein>
    <recommendedName>
        <fullName evidence="2">Zinc-ribbon domain-containing protein</fullName>
    </recommendedName>
</protein>
<keyword evidence="1" id="KW-1133">Transmembrane helix</keyword>
<dbReference type="RefSeq" id="WP_071904978.1">
    <property type="nucleotide sequence ID" value="NZ_MPIN01000024.1"/>
</dbReference>
<evidence type="ECO:0000256" key="1">
    <source>
        <dbReference type="SAM" id="Phobius"/>
    </source>
</evidence>
<keyword evidence="1" id="KW-0472">Membrane</keyword>
<dbReference type="InterPro" id="IPR026870">
    <property type="entry name" value="Zinc_ribbon_dom"/>
</dbReference>
<organism evidence="3 4">
    <name type="scientific">Cystobacter ferrugineus</name>
    <dbReference type="NCBI Taxonomy" id="83449"/>
    <lineage>
        <taxon>Bacteria</taxon>
        <taxon>Pseudomonadati</taxon>
        <taxon>Myxococcota</taxon>
        <taxon>Myxococcia</taxon>
        <taxon>Myxococcales</taxon>
        <taxon>Cystobacterineae</taxon>
        <taxon>Archangiaceae</taxon>
        <taxon>Cystobacter</taxon>
    </lineage>
</organism>
<accession>A0A1L9AVF3</accession>
<keyword evidence="1" id="KW-0812">Transmembrane</keyword>
<evidence type="ECO:0000313" key="4">
    <source>
        <dbReference type="Proteomes" id="UP000182229"/>
    </source>
</evidence>
<reference evidence="4" key="1">
    <citation type="submission" date="2016-11" db="EMBL/GenBank/DDBJ databases">
        <authorList>
            <person name="Shukria A."/>
            <person name="Stevens D.C."/>
        </authorList>
    </citation>
    <scope>NUCLEOTIDE SEQUENCE [LARGE SCALE GENOMIC DNA]</scope>
    <source>
        <strain evidence="4">Cbfe23</strain>
    </source>
</reference>
<name>A0A1L9AVF3_9BACT</name>
<feature type="domain" description="Zinc-ribbon" evidence="2">
    <location>
        <begin position="5"/>
        <end position="26"/>
    </location>
</feature>
<dbReference type="OrthoDB" id="5523237at2"/>
<reference evidence="3 4" key="2">
    <citation type="submission" date="2016-12" db="EMBL/GenBank/DDBJ databases">
        <title>Draft Genome Sequence of Cystobacter ferrugineus Strain Cbfe23.</title>
        <authorList>
            <person name="Akbar S."/>
            <person name="Dowd S.E."/>
            <person name="Stevens D.C."/>
        </authorList>
    </citation>
    <scope>NUCLEOTIDE SEQUENCE [LARGE SCALE GENOMIC DNA]</scope>
    <source>
        <strain evidence="3 4">Cbfe23</strain>
    </source>
</reference>
<evidence type="ECO:0000313" key="3">
    <source>
        <dbReference type="EMBL" id="OJH33991.1"/>
    </source>
</evidence>